<evidence type="ECO:0000256" key="8">
    <source>
        <dbReference type="ARBA" id="ARBA00023017"/>
    </source>
</evidence>
<keyword evidence="8" id="KW-0243">Dynein</keyword>
<dbReference type="InterPro" id="IPR042222">
    <property type="entry name" value="Dynein_2_N"/>
</dbReference>
<accession>A0ABP0ZMF9</accession>
<evidence type="ECO:0000313" key="17">
    <source>
        <dbReference type="Proteomes" id="UP001497383"/>
    </source>
</evidence>
<dbReference type="Pfam" id="PF22597">
    <property type="entry name" value="DYN_lid"/>
    <property type="match status" value="1"/>
</dbReference>
<evidence type="ECO:0000259" key="15">
    <source>
        <dbReference type="SMART" id="SM00382"/>
    </source>
</evidence>
<evidence type="ECO:0000256" key="6">
    <source>
        <dbReference type="ARBA" id="ARBA00022741"/>
    </source>
</evidence>
<keyword evidence="11" id="KW-0206">Cytoskeleton</keyword>
<dbReference type="Pfam" id="PF12781">
    <property type="entry name" value="AAA_9"/>
    <property type="match status" value="1"/>
</dbReference>
<feature type="coiled-coil region" evidence="13">
    <location>
        <begin position="3362"/>
        <end position="3431"/>
    </location>
</feature>
<organism evidence="16 17">
    <name type="scientific">Lodderomyces beijingensis</name>
    <dbReference type="NCBI Taxonomy" id="1775926"/>
    <lineage>
        <taxon>Eukaryota</taxon>
        <taxon>Fungi</taxon>
        <taxon>Dikarya</taxon>
        <taxon>Ascomycota</taxon>
        <taxon>Saccharomycotina</taxon>
        <taxon>Pichiomycetes</taxon>
        <taxon>Debaryomycetaceae</taxon>
        <taxon>Candida/Lodderomyces clade</taxon>
        <taxon>Lodderomyces</taxon>
    </lineage>
</organism>
<dbReference type="Gene3D" id="1.20.1280.160">
    <property type="match status" value="1"/>
</dbReference>
<dbReference type="PANTHER" id="PTHR45703">
    <property type="entry name" value="DYNEIN HEAVY CHAIN"/>
    <property type="match status" value="1"/>
</dbReference>
<feature type="domain" description="AAA+ ATPase" evidence="15">
    <location>
        <begin position="2874"/>
        <end position="3040"/>
    </location>
</feature>
<dbReference type="InterPro" id="IPR041466">
    <property type="entry name" value="Dynein_AAA5_ext"/>
</dbReference>
<dbReference type="SMART" id="SM00382">
    <property type="entry name" value="AAA"/>
    <property type="match status" value="4"/>
</dbReference>
<feature type="region of interest" description="Disordered" evidence="14">
    <location>
        <begin position="537"/>
        <end position="562"/>
    </location>
</feature>
<feature type="domain" description="AAA+ ATPase" evidence="15">
    <location>
        <begin position="2532"/>
        <end position="2686"/>
    </location>
</feature>
<dbReference type="Pfam" id="PF12774">
    <property type="entry name" value="AAA_6"/>
    <property type="match status" value="1"/>
</dbReference>
<dbReference type="Pfam" id="PF12777">
    <property type="entry name" value="MT"/>
    <property type="match status" value="1"/>
</dbReference>
<dbReference type="InterPro" id="IPR043157">
    <property type="entry name" value="Dynein_AAA1S"/>
</dbReference>
<evidence type="ECO:0000256" key="9">
    <source>
        <dbReference type="ARBA" id="ARBA00023054"/>
    </source>
</evidence>
<evidence type="ECO:0000256" key="3">
    <source>
        <dbReference type="ARBA" id="ARBA00022197"/>
    </source>
</evidence>
<dbReference type="InterPro" id="IPR026983">
    <property type="entry name" value="DHC"/>
</dbReference>
<dbReference type="InterPro" id="IPR024317">
    <property type="entry name" value="Dynein_heavy_chain_D4_dom"/>
</dbReference>
<dbReference type="InterPro" id="IPR027417">
    <property type="entry name" value="P-loop_NTPase"/>
</dbReference>
<keyword evidence="4" id="KW-0963">Cytoplasm</keyword>
<protein>
    <recommendedName>
        <fullName evidence="3">Dynein heavy chain, cytoplasmic</fullName>
    </recommendedName>
    <alternativeName>
        <fullName evidence="12">Dynein heavy chain, cytosolic</fullName>
    </alternativeName>
</protein>
<dbReference type="InterPro" id="IPR024743">
    <property type="entry name" value="Dynein_HC_stalk"/>
</dbReference>
<dbReference type="Pfam" id="PF03028">
    <property type="entry name" value="Dynein_heavy"/>
    <property type="match status" value="1"/>
</dbReference>
<feature type="coiled-coil region" evidence="13">
    <location>
        <begin position="3659"/>
        <end position="3686"/>
    </location>
</feature>
<dbReference type="InterPro" id="IPR004273">
    <property type="entry name" value="Dynein_heavy_D6_P-loop"/>
</dbReference>
<feature type="coiled-coil region" evidence="13">
    <location>
        <begin position="3136"/>
        <end position="3184"/>
    </location>
</feature>
<dbReference type="CDD" id="cd00009">
    <property type="entry name" value="AAA"/>
    <property type="match status" value="1"/>
</dbReference>
<feature type="domain" description="AAA+ ATPase" evidence="15">
    <location>
        <begin position="2163"/>
        <end position="2314"/>
    </location>
</feature>
<keyword evidence="7" id="KW-0067">ATP-binding</keyword>
<dbReference type="Gene3D" id="1.10.287.2620">
    <property type="match status" value="1"/>
</dbReference>
<feature type="domain" description="AAA+ ATPase" evidence="15">
    <location>
        <begin position="1875"/>
        <end position="2019"/>
    </location>
</feature>
<dbReference type="PANTHER" id="PTHR45703:SF36">
    <property type="entry name" value="DYNEIN HEAVY CHAIN, CYTOPLASMIC"/>
    <property type="match status" value="1"/>
</dbReference>
<dbReference type="InterPro" id="IPR035706">
    <property type="entry name" value="AAA_9"/>
</dbReference>
<dbReference type="InterPro" id="IPR035699">
    <property type="entry name" value="AAA_6"/>
</dbReference>
<dbReference type="SUPFAM" id="SSF52540">
    <property type="entry name" value="P-loop containing nucleoside triphosphate hydrolases"/>
    <property type="match status" value="4"/>
</dbReference>
<dbReference type="InterPro" id="IPR041658">
    <property type="entry name" value="AAA_lid_11"/>
</dbReference>
<keyword evidence="9 13" id="KW-0175">Coiled coil</keyword>
<evidence type="ECO:0000256" key="10">
    <source>
        <dbReference type="ARBA" id="ARBA00023175"/>
    </source>
</evidence>
<dbReference type="Pfam" id="PF18198">
    <property type="entry name" value="AAA_lid_11"/>
    <property type="match status" value="1"/>
</dbReference>
<dbReference type="Gene3D" id="1.10.8.720">
    <property type="entry name" value="Region D6 of dynein motor"/>
    <property type="match status" value="1"/>
</dbReference>
<dbReference type="Pfam" id="PF08393">
    <property type="entry name" value="DHC_N2"/>
    <property type="match status" value="1"/>
</dbReference>
<evidence type="ECO:0000256" key="2">
    <source>
        <dbReference type="ARBA" id="ARBA00011655"/>
    </source>
</evidence>
<evidence type="ECO:0000313" key="16">
    <source>
        <dbReference type="EMBL" id="CAK9439094.1"/>
    </source>
</evidence>
<dbReference type="InterPro" id="IPR054354">
    <property type="entry name" value="DYNC2H1-like_lid"/>
</dbReference>
<dbReference type="RefSeq" id="XP_066830256.1">
    <property type="nucleotide sequence ID" value="XM_066973415.1"/>
</dbReference>
<keyword evidence="5" id="KW-0493">Microtubule</keyword>
<dbReference type="Gene3D" id="3.40.50.300">
    <property type="entry name" value="P-loop containing nucleotide triphosphate hydrolases"/>
    <property type="match status" value="5"/>
</dbReference>
<proteinExistence type="predicted"/>
<dbReference type="Pfam" id="PF12775">
    <property type="entry name" value="AAA_7"/>
    <property type="match status" value="1"/>
</dbReference>
<dbReference type="InterPro" id="IPR003593">
    <property type="entry name" value="AAA+_ATPase"/>
</dbReference>
<keyword evidence="10" id="KW-0505">Motor protein</keyword>
<dbReference type="Gene3D" id="1.20.920.30">
    <property type="match status" value="1"/>
</dbReference>
<evidence type="ECO:0000256" key="1">
    <source>
        <dbReference type="ARBA" id="ARBA00004245"/>
    </source>
</evidence>
<name>A0ABP0ZMF9_9ASCO</name>
<dbReference type="InterPro" id="IPR013602">
    <property type="entry name" value="Dynein_heavy_linker"/>
</dbReference>
<feature type="compositionally biased region" description="Basic and acidic residues" evidence="14">
    <location>
        <begin position="537"/>
        <end position="553"/>
    </location>
</feature>
<gene>
    <name evidence="16" type="ORF">LODBEIA_P33180</name>
</gene>
<evidence type="ECO:0000256" key="11">
    <source>
        <dbReference type="ARBA" id="ARBA00023212"/>
    </source>
</evidence>
<dbReference type="Gene3D" id="3.20.180.20">
    <property type="entry name" value="Dynein heavy chain, N-terminal domain 2"/>
    <property type="match status" value="1"/>
</dbReference>
<dbReference type="Gene3D" id="1.20.58.1120">
    <property type="match status" value="1"/>
</dbReference>
<comment type="subunit">
    <text evidence="2">Consists of at least two heavy chains and a number of intermediate and light chains.</text>
</comment>
<dbReference type="InterPro" id="IPR042219">
    <property type="entry name" value="AAA_lid_11_sf"/>
</dbReference>
<dbReference type="Pfam" id="PF17852">
    <property type="entry name" value="Dynein_AAA_lid"/>
    <property type="match status" value="1"/>
</dbReference>
<dbReference type="GeneID" id="92208514"/>
<comment type="subcellular location">
    <subcellularLocation>
        <location evidence="1">Cytoplasm</location>
        <location evidence="1">Cytoskeleton</location>
    </subcellularLocation>
</comment>
<dbReference type="Pfam" id="PF08385">
    <property type="entry name" value="DHC_N1"/>
    <property type="match status" value="1"/>
</dbReference>
<sequence>MDYESCLASVSDLARSFFGKDITIVENESVMAEFVASSNAASIFLTKEDNNDNDNNNNKKNTRVIIHRDTTTLKTDSPRASHLVVISKSSSQLQKGVSLMAQVNIITLPLHTGGGESSGSGGHNAPSYERLRSTLGNGLLPYYDIISEGRSASSMTRKKFAELTASLQHSISHIQAPDLLSSAHAKIKRAVVQGESITELLADSDFLNELTTITNEWVRQIQAVTQADHRPGDGNSMIEEVRFWSQMENALISLQKQIQSPEIKLTMEILSRARRFHVTISFENDTGISEMTKKAASLNSFLRELPINELLAINDDPQLQNFQQVVTQLFSHLKQKLTFLTPERAKEAIELLLKEIIDKFRVLASATSVMSIPLHVLSRTVHEYQKILSNIEDNLKFLSNILRELARKSKDKHKLVSLKQRNLDHLRNLLDNLLTFRNRHEALLSYLKITFSKDESSSNASKLTEAYNKHILSLNPVNPAREAEILWTVNERTYMETFNVVYGSWATKMNLFLEQATSFIDYLKVFRQFKVASEGLGENKNKDKDKDRDKGESESNGVLSGNLPIPINDSQKLSILGSALREIQALKVTASESDGDTLTQVVNSKSLASRVGYYRTNLEFMIGPDWMKYSVGPRIEALSKSILASRNPDELFQVMMDKDLQAANKIFQETETVVEIRDVLGNYQIVLNSDLKSLQSWHKLNLIKHSGPATMPHSVLVESHKICRILPLAVEISDQLYAIKSIFESAFSEGPKSEYCRLFSTKLIHQLTGLVGNLTLVKWAHLSRAVNFLKSHDDSLIHSDALVEMKSLRCVKEIRAILDSIYFQNSKVTNILHFLEQRIHDLKTAKFDKEVFASVLNQTQERLLDLFDEGEWTEMIIKIANNEIVQALSTRLKGQLSVYLGLTLRDHDQQLDMKEIEGYIQEFSISQHQLTFEDEALICSPSLTEGQYSAFAFVKSLIEVVLEQKLLGADSANSHVHAPEATSFEKMVVCVPDTQATINSVFIHITNLFREGEEYLAKWRVLVNLCSLNFDDAAELDSLLDPSKDIFRWFETVRDIYDYGSLVDDSESKQFNGLFAINSSRISSKMSISFDKFSKNLLSHFAHRLKVLVRSVEQELATSRQSLLSAFKLDVDAPKLIADVGEIITSRLNFDHWGKLVDGFKEIQLFLRKKRFNFHTDWLFTEQLENHLCSISALLETKELLFKENLEFLATKTKGEIDKTMQSIQALGKDWEANKPISGTLTPAYAISQLNEYQSRNDNLRSYLATMKSISVYFGFDAFKEHSEPVSLSDQVDALKKVWSQIHVLWEEVEALKLIPLANLDSHALRQRLDSLSAFARDLPANVRQYSAVEEIKIQVKTFLKAQPKLVELNSAVMKPRHWEKLLNQLGSSLKPSNLTVGDIWSLNLASNFQSQIVEDILEQARDERAIEESVQKIRESWEHAALELFNYENKCRLVKNWDAILDHCEQDLNSLTLMKKSPHHAPFEKEIWDLDTKIAALFSICNVWIDVQREWIELDGIFGNNDKSDVKTILPAEHARFQNLTFEFLALVKRVYKFDQVIDIILISDSHRVMSKFLDTLTKIQKSLAEYLESQRNIYPRFFFLGNDDLLELIGTSNDMSRINKHLKKMFGGVESVIYNQKENAIVAVASGDEKLSLVTPVQLDKFTYLHEWLSELEDQVRLSLAQLLGEYIGSWETILKDEQADVAPLVNKLPGQILILLMQVSFTNLVEEAEKKEKYAEDMPLMNSTKSDPSRLGDVLETMLKRIIRLSRTSPGFLTQRKLRNLSIEILHQQKILTVVQSAPTVLERVSRWTMYQRFYFKTNHPSSDGRPRLVVKQAFTEFEYGFEYIGNPEKLAYTPLIDECFVAMTQALSMNQGGSSFGPAGTGKTESVKALGQNLGKMVIVFCCDERFDFQSISRILSGLCRVGAWACFDEFNRLEEHNLSAVSSLITSIQVNLRNRDQTVSLSGLESALHPETALFVTMNPGYSGRSQLPENLKKLFRGFSMFKPDSQIIAQVLLTSETFESASELSEVIVQVFNELQAKASKQKHYDFGLRAIKSAVNRCGQILQAQIANGKHSEKSMSEMGIAVRCLDDLIVPRLTMEDRVIYDEVKKKYCISHSWDSDEGEDKLILELRRYCEKHELVAEEEFIKKALQLSKIQIAHHGIIMVGESGCGKSTILKMVLEALSKVEEIEHYSININPKGLSKNHLYGRFDKVTKQWTDGLFTSILRRIEENSRGEMHKRIWIVFDGDIDPVWVENLNSVLDDNRILTLPNGERLHLPANVRLVFETTSLDSATLATISRCGMVWFDNSVVAPSSLSTKLLCDVITHINETGEVTAKERLSLSPNVSSNVSSTLTSRALFSSELKRVLTHSLMTGLDSLAREHAHIMRYSFQRSVDSFGALLKTHLKQMVTSFNIDSNEVDITSIVLKIVFSCAVWGFAGDCTAKDRMNFELSLRKHPPFDSLDFPNESVLDFEISAAPPTGEWISLNTELGAQMDLQPHQVGDPKIIIPTTDTVKHEKLMHSMLAAHKPLLLCGPPGSGKTMTLMRALAKAPNLDLLSLNFSKETLPESLIASLESFCEHRRVNGKISLCPKVDGKWVVVFCDEINLPKTDEFGTQTVIALIRQMMEHNGFWRTKDLQWISLQNIQFVGACNPPTDTGRYELSETFMRRVCLIMVDYPARESLQRIYQTINSAVLKLSPRLSGFARELTAASIEVYQRSKDLFKASSQAHYVYSPRELTRWSRGLLEGTKQVAYSDLPGFLRLWYHEGLRLFSDRLSSEDERASAMEIMQAVARQFFPNVDLSVCFKSPVLFSDWLTLNYQSVSKRELQPFVRERLRVYNEEETEVQLVLHEDSLDHLLRIDRVLKQPQGHMILVGPSSSGKSTLAKFAAWINGLKVESLAVRTGFTLNDFDDILRKLLLRCLNGERICFLIDESSVVEASFIERMNILLANAEVPGLFEGDNHALLMNKCLETSQMQGLLFDSDTELYNWFVEQLSRNLHVIFTMSNSQQHSMTQKVLSSPALFNRCVLSWMGDWSNSCLHSIAFSEVSALPMLVSEVTTLSPSVDQKNKYTSSLTEAVIDTLIKFHKNVQNTQVFPAQFLNLVQIFTGFCRHKQSKLEERQRHLVLGFDKLRETVAQVDKMRQELKIKGDLLNAKNKEARSTLDKMLVDQNEAERKQEFSIEMQAELAKQEVEVESRREKVLRDLRSAEPAVLEAQRGVQNIKKQHLTEIRSMSNPPNAVKVTMESVCILLGYNVSSWRDVQLAVRSDDFIANIVNYNCETELTPELREYMEEVYLSRSDFTYEAVHRASKACGPLLEWVRAQVSYAKILTKVGPLRYEVEKLEQRSIKTRAQLIAIDEMIKELEEQIEKSKYEYSELIRQTENLKTELASVEQKINRSTLLIQNLASEKSRWKESISAFEEKSVQLVGDALLVAAFVTYAGPFDEKSRLDLRMLWQECLIRAGIAFDKNIAFSEYLLDSVKMKNYLSMGLADNFLNKSNIALLETGTFPLVIDPSGEIFQVVLKSRSEQMVAVTSFSSDGFLSALENALRFGGTLLVDDCENYNPILDQILRGDVRRTGGRLTVKLGGNWTDYNPKFRLIMFTKQTRIILPNLVMSRVSIINFSVSTGSLENMALDLALREFNPRLERRCAEINRANGELRIRLEKLEEELLLSLAQTADNILENDNVLQSLEVIKAESSEINKQLQAADEIVDEIDSAKTSFRSAARQVSRVFSQVQHLVLLSRFYSLPYGNFSSVFAKIIKGQKQDETIALRFCKELFETYAASLKYPDKVSLALFIVLALRFEVDGGASSKWEIDQLLRICSQPSNIAEPETPIQKESQDASLLDALYKELSKAEPDVLGFIDELTRPVRLIRSTFDSEYSLQWWLASKETQIIMGTTSDDFDATYKFTDIAEVEKVETVVISMGSLESSNVANQELKEAEKSQKWVIIQNAQMSPSWLAQLDTMIGNLKLHAGSKLILTCSSESVIPEKLISRSKVLRIENDKSFKNSFAELFSSISEVETRGGGNSFIALHVFLLLTWFHRHLMEISVYVPLTFEQHHDLNESDFKSAVHIVSKVLDEINSVEQIPWSSIRVMISDIIYGGKFSSEKDKCCIKELADKLFNHNSLESGFSVIENKYTEASGEKLELPDGRDLKTFTSWINSLPDKIPLSWLGLKEELGRANRERIANYAASTVTKYLQI</sequence>
<dbReference type="Pfam" id="PF12780">
    <property type="entry name" value="AAA_8"/>
    <property type="match status" value="1"/>
</dbReference>
<evidence type="ECO:0000256" key="4">
    <source>
        <dbReference type="ARBA" id="ARBA00022490"/>
    </source>
</evidence>
<dbReference type="Gene3D" id="6.10.140.1060">
    <property type="match status" value="1"/>
</dbReference>
<reference evidence="16 17" key="1">
    <citation type="submission" date="2024-03" db="EMBL/GenBank/DDBJ databases">
        <authorList>
            <person name="Brejova B."/>
        </authorList>
    </citation>
    <scope>NUCLEOTIDE SEQUENCE [LARGE SCALE GENOMIC DNA]</scope>
    <source>
        <strain evidence="16 17">CBS 14171</strain>
    </source>
</reference>
<dbReference type="InterPro" id="IPR042228">
    <property type="entry name" value="Dynein_linker_3"/>
</dbReference>
<dbReference type="Gene3D" id="1.10.8.710">
    <property type="match status" value="1"/>
</dbReference>
<evidence type="ECO:0000256" key="5">
    <source>
        <dbReference type="ARBA" id="ARBA00022701"/>
    </source>
</evidence>
<dbReference type="EMBL" id="OZ022408">
    <property type="protein sequence ID" value="CAK9439094.1"/>
    <property type="molecule type" value="Genomic_DNA"/>
</dbReference>
<keyword evidence="6" id="KW-0547">Nucleotide-binding</keyword>
<keyword evidence="17" id="KW-1185">Reference proteome</keyword>
<dbReference type="Gene3D" id="1.20.920.20">
    <property type="match status" value="1"/>
</dbReference>
<evidence type="ECO:0000256" key="12">
    <source>
        <dbReference type="ARBA" id="ARBA00033439"/>
    </source>
</evidence>
<evidence type="ECO:0000256" key="13">
    <source>
        <dbReference type="SAM" id="Coils"/>
    </source>
</evidence>
<evidence type="ECO:0000256" key="14">
    <source>
        <dbReference type="SAM" id="MobiDB-lite"/>
    </source>
</evidence>
<dbReference type="Gene3D" id="1.10.472.130">
    <property type="match status" value="1"/>
</dbReference>
<evidence type="ECO:0000256" key="7">
    <source>
        <dbReference type="ARBA" id="ARBA00022840"/>
    </source>
</evidence>
<dbReference type="Gene3D" id="1.20.140.100">
    <property type="entry name" value="Dynein heavy chain, N-terminal domain 2"/>
    <property type="match status" value="1"/>
</dbReference>
<dbReference type="Proteomes" id="UP001497383">
    <property type="component" value="Chromosome 4"/>
</dbReference>
<dbReference type="InterPro" id="IPR013594">
    <property type="entry name" value="Dynein_heavy_tail"/>
</dbReference>